<dbReference type="SUPFAM" id="SSF53474">
    <property type="entry name" value="alpha/beta-Hydrolases"/>
    <property type="match status" value="1"/>
</dbReference>
<comment type="caution">
    <text evidence="2">The sequence shown here is derived from an EMBL/GenBank/DDBJ whole genome shotgun (WGS) entry which is preliminary data.</text>
</comment>
<reference evidence="2 3" key="1">
    <citation type="submission" date="2022-06" db="EMBL/GenBank/DDBJ databases">
        <title>Genomic Encyclopedia of Archaeal and Bacterial Type Strains, Phase II (KMG-II): from individual species to whole genera.</title>
        <authorList>
            <person name="Goeker M."/>
        </authorList>
    </citation>
    <scope>NUCLEOTIDE SEQUENCE [LARGE SCALE GENOMIC DNA]</scope>
    <source>
        <strain evidence="2 3">DSM 44693</strain>
    </source>
</reference>
<dbReference type="InterPro" id="IPR005152">
    <property type="entry name" value="Lipase_secreted"/>
</dbReference>
<dbReference type="Gene3D" id="3.40.50.1820">
    <property type="entry name" value="alpha/beta hydrolase"/>
    <property type="match status" value="2"/>
</dbReference>
<protein>
    <submittedName>
        <fullName evidence="2">Secretory lipase</fullName>
    </submittedName>
</protein>
<feature type="chain" id="PRO_5045680934" evidence="1">
    <location>
        <begin position="29"/>
        <end position="399"/>
    </location>
</feature>
<evidence type="ECO:0000256" key="1">
    <source>
        <dbReference type="SAM" id="SignalP"/>
    </source>
</evidence>
<keyword evidence="3" id="KW-1185">Reference proteome</keyword>
<dbReference type="PIRSF" id="PIRSF029171">
    <property type="entry name" value="Esterase_LipA"/>
    <property type="match status" value="1"/>
</dbReference>
<sequence>MTISSRRGRLRWPAAVACVLTTVLLLSGCTRDTSTPDTDSALGDAAPGTVLQSENASDRYPTLAALTDGITAIRYRSTAGTSDAATEVSGVVFVPRGTPPVGGWPLASIAHPTTGVTGDCGPSDFPGLLGSAGTVATFLTNGFVVAFTDYEGLGAPGAHPYLEPKAAAHNVIDVVRAARNVEPRSSTRWVTYGVSQGGQAAWAANELSADYGSGLRLLGSLSIVPPTDLSPLVDAMESGTLTTNQKIELPLVLTGLQVTHPELRLDDYLRGSMRSALSVFLTCAGDQTVLKQTIASRSPRSDVEPVDDAAAQRLRGWLRDAALPGERAPAPMFVAYGTADDVVLPAWTVAALRRACALGDVVQVVPAPGQGHGTLDLGAVPAEWILDRLAGRAAPDSCP</sequence>
<dbReference type="Proteomes" id="UP001206895">
    <property type="component" value="Unassembled WGS sequence"/>
</dbReference>
<accession>A0ABT1HH69</accession>
<name>A0ABT1HH69_9NOCA</name>
<proteinExistence type="predicted"/>
<dbReference type="PANTHER" id="PTHR34853:SF1">
    <property type="entry name" value="LIPASE 5"/>
    <property type="match status" value="1"/>
</dbReference>
<gene>
    <name evidence="2" type="ORF">LX13_003420</name>
</gene>
<evidence type="ECO:0000313" key="2">
    <source>
        <dbReference type="EMBL" id="MCP2177592.1"/>
    </source>
</evidence>
<keyword evidence="1" id="KW-0732">Signal</keyword>
<dbReference type="InterPro" id="IPR029058">
    <property type="entry name" value="AB_hydrolase_fold"/>
</dbReference>
<feature type="signal peptide" evidence="1">
    <location>
        <begin position="1"/>
        <end position="28"/>
    </location>
</feature>
<evidence type="ECO:0000313" key="3">
    <source>
        <dbReference type="Proteomes" id="UP001206895"/>
    </source>
</evidence>
<dbReference type="RefSeq" id="WP_343947249.1">
    <property type="nucleotide sequence ID" value="NZ_BAAAJQ010000001.1"/>
</dbReference>
<dbReference type="Pfam" id="PF03583">
    <property type="entry name" value="LIP"/>
    <property type="match status" value="1"/>
</dbReference>
<dbReference type="EMBL" id="JAMTCJ010000003">
    <property type="protein sequence ID" value="MCP2177592.1"/>
    <property type="molecule type" value="Genomic_DNA"/>
</dbReference>
<dbReference type="PROSITE" id="PS51257">
    <property type="entry name" value="PROKAR_LIPOPROTEIN"/>
    <property type="match status" value="1"/>
</dbReference>
<dbReference type="PANTHER" id="PTHR34853">
    <property type="match status" value="1"/>
</dbReference>
<organism evidence="2 3">
    <name type="scientific">Williamsia maris</name>
    <dbReference type="NCBI Taxonomy" id="72806"/>
    <lineage>
        <taxon>Bacteria</taxon>
        <taxon>Bacillati</taxon>
        <taxon>Actinomycetota</taxon>
        <taxon>Actinomycetes</taxon>
        <taxon>Mycobacteriales</taxon>
        <taxon>Nocardiaceae</taxon>
        <taxon>Williamsia</taxon>
    </lineage>
</organism>